<dbReference type="AlphaFoldDB" id="A0A182T0L1"/>
<dbReference type="InterPro" id="IPR047579">
    <property type="entry name" value="DD_CABYR_SP17"/>
</dbReference>
<protein>
    <recommendedName>
        <fullName evidence="4">RIIa domain-containing protein</fullName>
    </recommendedName>
</protein>
<evidence type="ECO:0000313" key="2">
    <source>
        <dbReference type="EnsemblMetazoa" id="AMAM017191-PA"/>
    </source>
</evidence>
<dbReference type="VEuPathDB" id="VectorBase:AMAM017191"/>
<feature type="region of interest" description="Disordered" evidence="1">
    <location>
        <begin position="917"/>
        <end position="1059"/>
    </location>
</feature>
<feature type="compositionally biased region" description="Basic and acidic residues" evidence="1">
    <location>
        <begin position="409"/>
        <end position="437"/>
    </location>
</feature>
<dbReference type="SUPFAM" id="SSF47391">
    <property type="entry name" value="Dimerization-anchoring domain of cAMP-dependent PK regulatory subunit"/>
    <property type="match status" value="1"/>
</dbReference>
<accession>A0A182T0L1</accession>
<feature type="region of interest" description="Disordered" evidence="1">
    <location>
        <begin position="373"/>
        <end position="904"/>
    </location>
</feature>
<dbReference type="Proteomes" id="UP000075901">
    <property type="component" value="Unassembled WGS sequence"/>
</dbReference>
<feature type="compositionally biased region" description="Basic residues" evidence="1">
    <location>
        <begin position="103"/>
        <end position="113"/>
    </location>
</feature>
<feature type="region of interest" description="Disordered" evidence="1">
    <location>
        <begin position="190"/>
        <end position="238"/>
    </location>
</feature>
<reference evidence="3" key="1">
    <citation type="submission" date="2013-09" db="EMBL/GenBank/DDBJ databases">
        <title>The Genome Sequence of Anopheles maculatus species B.</title>
        <authorList>
            <consortium name="The Broad Institute Genomics Platform"/>
            <person name="Neafsey D.E."/>
            <person name="Besansky N."/>
            <person name="Howell P."/>
            <person name="Walton C."/>
            <person name="Young S.K."/>
            <person name="Zeng Q."/>
            <person name="Gargeya S."/>
            <person name="Fitzgerald M."/>
            <person name="Haas B."/>
            <person name="Abouelleil A."/>
            <person name="Allen A.W."/>
            <person name="Alvarado L."/>
            <person name="Arachchi H.M."/>
            <person name="Berlin A.M."/>
            <person name="Chapman S.B."/>
            <person name="Gainer-Dewar J."/>
            <person name="Goldberg J."/>
            <person name="Griggs A."/>
            <person name="Gujja S."/>
            <person name="Hansen M."/>
            <person name="Howarth C."/>
            <person name="Imamovic A."/>
            <person name="Ireland A."/>
            <person name="Larimer J."/>
            <person name="McCowan C."/>
            <person name="Murphy C."/>
            <person name="Pearson M."/>
            <person name="Poon T.W."/>
            <person name="Priest M."/>
            <person name="Roberts A."/>
            <person name="Saif S."/>
            <person name="Shea T."/>
            <person name="Sisk P."/>
            <person name="Sykes S."/>
            <person name="Wortman J."/>
            <person name="Nusbaum C."/>
            <person name="Birren B."/>
        </authorList>
    </citation>
    <scope>NUCLEOTIDE SEQUENCE [LARGE SCALE GENOMIC DNA]</scope>
    <source>
        <strain evidence="3">maculatus3</strain>
    </source>
</reference>
<evidence type="ECO:0000313" key="3">
    <source>
        <dbReference type="Proteomes" id="UP000075901"/>
    </source>
</evidence>
<feature type="compositionally biased region" description="Basic and acidic residues" evidence="1">
    <location>
        <begin position="865"/>
        <end position="900"/>
    </location>
</feature>
<dbReference type="PANTHER" id="PTHR10699:SF11">
    <property type="entry name" value="IGLOO, ISOFORM A"/>
    <property type="match status" value="1"/>
</dbReference>
<sequence>MPISAPKIPEGLPELMRGLAKSVIKENPENLYVHAAEYFENLIRERDGHLEQGYQTFNAYQVYADYKEKTREKLGLTKDPSLSDGIGGDGDESGSGGSESNMRGRKRRRARKPSSREKENPATMVGNPSVSDEGEPQKLKSVSEDSGPPVPVVEQEIVKVHYNPPEAVPSPVRVVSAQSVEAEQAVSSILDDGQILDSDGTGERETGDELVDNRDDIGTAPSTAEITEQSRVEDVDAEPDAEVTLQDMETCFMHANVDDLLEKHTEDSGTVVDEGEDIPEGPQPRVEPTNDVGEANQQPEIEKEAMDSEENQLPETSVEKLELDSEIIPSSTIPGGNVIDTVVDVIDKSESEDQLEAEPTNKTDEIVGSINEQAEEETLNVQPDPEKDNATDDDVLQDSTDLPQVEQAKLSEEKDTADVVSVDTKEDVEEKKEDPIDSAKATNLSESDKNAAVDEEQQPSETTSNEVETENATENASAEATEDSPVITSRMGFEEDESGAARNDENENVVTDTVETNDDPEEKESGKSDESNKAQIGDESTVDTVGNIVESSQNETDQINDDKPAENDVPSDDAPSESTGVVTDEKDAAIKEMQENISKEESDVADDKGGEDPKAVVEEVHDGAAEPSGSVVAAEGTGGDLITEANAPTIPAEPIADDLNANPQSAEDNTAKLNESVTTNDPDDVTAKENENPKQDSDEAKEEANSEATEPETLATDANPTFENVVIDEMQKLLQDEVNDKESVNDEAGSSDGDKDAVGDSAVEKASSNVDEKEAGSTTPSASAEEQKDAAEILPSAASVEVSSEKSEHGELPINESEVIANQPISDSETVKSKAETSAPPSDPSAWEKEQPKHDESLEEVIEEPCVKREISPSKSVRLEKDDSTEKQQVEELEEIKKVDLSQLSKDSAEALFYTLKKSELENQEPNDDGEEKATAGTELQVQATEDDDDRDVVVKEEPPATPDEERTKRSFTNDFLDETPITDAPTTATMPSDGVDQPAGQDRSSLEADEQKDEFNPMVMVSMRSKQFQEQMHSRGPGENIDEELGNVDAPKRPIMRR</sequence>
<reference evidence="2" key="2">
    <citation type="submission" date="2020-05" db="UniProtKB">
        <authorList>
            <consortium name="EnsemblMetazoa"/>
        </authorList>
    </citation>
    <scope>IDENTIFICATION</scope>
    <source>
        <strain evidence="2">maculatus3</strain>
    </source>
</reference>
<feature type="region of interest" description="Disordered" evidence="1">
    <location>
        <begin position="74"/>
        <end position="151"/>
    </location>
</feature>
<dbReference type="GO" id="GO:0005516">
    <property type="term" value="F:calmodulin binding"/>
    <property type="evidence" value="ECO:0007669"/>
    <property type="project" value="TreeGrafter"/>
</dbReference>
<feature type="compositionally biased region" description="Polar residues" evidence="1">
    <location>
        <begin position="661"/>
        <end position="680"/>
    </location>
</feature>
<dbReference type="Gene3D" id="1.20.890.10">
    <property type="entry name" value="cAMP-dependent protein kinase regulatory subunit, dimerization-anchoring domain"/>
    <property type="match status" value="1"/>
</dbReference>
<feature type="compositionally biased region" description="Basic and acidic residues" evidence="1">
    <location>
        <begin position="583"/>
        <end position="624"/>
    </location>
</feature>
<name>A0A182T0L1_9DIPT</name>
<feature type="compositionally biased region" description="Basic and acidic residues" evidence="1">
    <location>
        <begin position="729"/>
        <end position="744"/>
    </location>
</feature>
<keyword evidence="3" id="KW-1185">Reference proteome</keyword>
<feature type="compositionally biased region" description="Basic and acidic residues" evidence="1">
    <location>
        <begin position="201"/>
        <end position="217"/>
    </location>
</feature>
<evidence type="ECO:0000256" key="1">
    <source>
        <dbReference type="SAM" id="MobiDB-lite"/>
    </source>
</evidence>
<dbReference type="PANTHER" id="PTHR10699">
    <property type="entry name" value="NEUROMODULIN"/>
    <property type="match status" value="1"/>
</dbReference>
<feature type="compositionally biased region" description="Basic and acidic residues" evidence="1">
    <location>
        <begin position="685"/>
        <end position="704"/>
    </location>
</feature>
<feature type="compositionally biased region" description="Basic and acidic residues" evidence="1">
    <location>
        <begin position="952"/>
        <end position="969"/>
    </location>
</feature>
<feature type="compositionally biased region" description="Basic and acidic residues" evidence="1">
    <location>
        <begin position="846"/>
        <end position="856"/>
    </location>
</feature>
<feature type="compositionally biased region" description="Basic and acidic residues" evidence="1">
    <location>
        <begin position="523"/>
        <end position="532"/>
    </location>
</feature>
<feature type="region of interest" description="Disordered" evidence="1">
    <location>
        <begin position="265"/>
        <end position="337"/>
    </location>
</feature>
<feature type="compositionally biased region" description="Low complexity" evidence="1">
    <location>
        <begin position="460"/>
        <end position="479"/>
    </location>
</feature>
<organism evidence="2 3">
    <name type="scientific">Anopheles maculatus</name>
    <dbReference type="NCBI Taxonomy" id="74869"/>
    <lineage>
        <taxon>Eukaryota</taxon>
        <taxon>Metazoa</taxon>
        <taxon>Ecdysozoa</taxon>
        <taxon>Arthropoda</taxon>
        <taxon>Hexapoda</taxon>
        <taxon>Insecta</taxon>
        <taxon>Pterygota</taxon>
        <taxon>Neoptera</taxon>
        <taxon>Endopterygota</taxon>
        <taxon>Diptera</taxon>
        <taxon>Nematocera</taxon>
        <taxon>Culicoidea</taxon>
        <taxon>Culicidae</taxon>
        <taxon>Anophelinae</taxon>
        <taxon>Anopheles</taxon>
        <taxon>Anopheles maculatus group</taxon>
    </lineage>
</organism>
<proteinExistence type="predicted"/>
<feature type="compositionally biased region" description="Acidic residues" evidence="1">
    <location>
        <begin position="922"/>
        <end position="931"/>
    </location>
</feature>
<feature type="compositionally biased region" description="Gly residues" evidence="1">
    <location>
        <begin position="85"/>
        <end position="97"/>
    </location>
</feature>
<dbReference type="EnsemblMetazoa" id="AMAM017191-RA">
    <property type="protein sequence ID" value="AMAM017191-PA"/>
    <property type="gene ID" value="AMAM017191"/>
</dbReference>
<dbReference type="CDD" id="cd12100">
    <property type="entry name" value="DD_CABYR_SP17"/>
    <property type="match status" value="1"/>
</dbReference>
<evidence type="ECO:0008006" key="4">
    <source>
        <dbReference type="Google" id="ProtNLM"/>
    </source>
</evidence>